<evidence type="ECO:0000256" key="2">
    <source>
        <dbReference type="ARBA" id="ARBA00023125"/>
    </source>
</evidence>
<dbReference type="RefSeq" id="WP_243307901.1">
    <property type="nucleotide sequence ID" value="NZ_JALGBI010000002.1"/>
</dbReference>
<dbReference type="Pfam" id="PF00440">
    <property type="entry name" value="TetR_N"/>
    <property type="match status" value="1"/>
</dbReference>
<keyword evidence="1" id="KW-0805">Transcription regulation</keyword>
<dbReference type="InterPro" id="IPR049513">
    <property type="entry name" value="TetR_C_40"/>
</dbReference>
<dbReference type="Pfam" id="PF21306">
    <property type="entry name" value="TetR_C_40"/>
    <property type="match status" value="1"/>
</dbReference>
<organism evidence="6 7">
    <name type="scientific">Variovorax terrae</name>
    <dbReference type="NCBI Taxonomy" id="2923278"/>
    <lineage>
        <taxon>Bacteria</taxon>
        <taxon>Pseudomonadati</taxon>
        <taxon>Pseudomonadota</taxon>
        <taxon>Betaproteobacteria</taxon>
        <taxon>Burkholderiales</taxon>
        <taxon>Comamonadaceae</taxon>
        <taxon>Variovorax</taxon>
    </lineage>
</organism>
<dbReference type="InterPro" id="IPR001647">
    <property type="entry name" value="HTH_TetR"/>
</dbReference>
<dbReference type="GO" id="GO:0000976">
    <property type="term" value="F:transcription cis-regulatory region binding"/>
    <property type="evidence" value="ECO:0007669"/>
    <property type="project" value="TreeGrafter"/>
</dbReference>
<feature type="DNA-binding region" description="H-T-H motif" evidence="4">
    <location>
        <begin position="79"/>
        <end position="98"/>
    </location>
</feature>
<evidence type="ECO:0000256" key="1">
    <source>
        <dbReference type="ARBA" id="ARBA00023015"/>
    </source>
</evidence>
<name>A0A9X1VXA2_9BURK</name>
<feature type="domain" description="HTH tetR-type" evidence="5">
    <location>
        <begin position="56"/>
        <end position="116"/>
    </location>
</feature>
<evidence type="ECO:0000256" key="4">
    <source>
        <dbReference type="PROSITE-ProRule" id="PRU00335"/>
    </source>
</evidence>
<evidence type="ECO:0000256" key="3">
    <source>
        <dbReference type="ARBA" id="ARBA00023163"/>
    </source>
</evidence>
<dbReference type="Gene3D" id="1.10.357.10">
    <property type="entry name" value="Tetracycline Repressor, domain 2"/>
    <property type="match status" value="1"/>
</dbReference>
<keyword evidence="3" id="KW-0804">Transcription</keyword>
<dbReference type="PRINTS" id="PR00455">
    <property type="entry name" value="HTHTETR"/>
</dbReference>
<gene>
    <name evidence="6" type="ORF">MMF98_17020</name>
</gene>
<dbReference type="GO" id="GO:0003700">
    <property type="term" value="F:DNA-binding transcription factor activity"/>
    <property type="evidence" value="ECO:0007669"/>
    <property type="project" value="TreeGrafter"/>
</dbReference>
<dbReference type="Proteomes" id="UP001139447">
    <property type="component" value="Unassembled WGS sequence"/>
</dbReference>
<dbReference type="AlphaFoldDB" id="A0A9X1VXA2"/>
<evidence type="ECO:0000313" key="6">
    <source>
        <dbReference type="EMBL" id="MCJ0764920.1"/>
    </source>
</evidence>
<dbReference type="PANTHER" id="PTHR30055:SF234">
    <property type="entry name" value="HTH-TYPE TRANSCRIPTIONAL REGULATOR BETI"/>
    <property type="match status" value="1"/>
</dbReference>
<comment type="caution">
    <text evidence="6">The sequence shown here is derived from an EMBL/GenBank/DDBJ whole genome shotgun (WGS) entry which is preliminary data.</text>
</comment>
<accession>A0A9X1VXA2</accession>
<keyword evidence="7" id="KW-1185">Reference proteome</keyword>
<protein>
    <submittedName>
        <fullName evidence="6">TetR/AcrR family transcriptional regulator</fullName>
    </submittedName>
</protein>
<evidence type="ECO:0000259" key="5">
    <source>
        <dbReference type="PROSITE" id="PS50977"/>
    </source>
</evidence>
<dbReference type="SUPFAM" id="SSF46689">
    <property type="entry name" value="Homeodomain-like"/>
    <property type="match status" value="1"/>
</dbReference>
<sequence length="251" mass="27459">MTAAVIYELYRQNDNTVHYQFHSMEIPTSRWSATIGAMAPRKPLQGRARIGEIKREKTRAALIQVALQVISEKGFDAPTIDDFIEAAEVARGTFYNYFKSRDELLIAAAAHVADSVDQEILPLFALAGDPAQRVAIAIRKFIEMSVSHPHQGGLLVRMIPLSGGAVSDEMRRGVLEDLENGKKLGRFHWRSLQAALALSMGTITLAIRAAISEPTPVNFPELIAAMVLQGLGMPAKEAQRIAALPLPRPPA</sequence>
<evidence type="ECO:0000313" key="7">
    <source>
        <dbReference type="Proteomes" id="UP001139447"/>
    </source>
</evidence>
<dbReference type="InterPro" id="IPR009057">
    <property type="entry name" value="Homeodomain-like_sf"/>
</dbReference>
<reference evidence="6" key="1">
    <citation type="submission" date="2022-03" db="EMBL/GenBank/DDBJ databases">
        <authorList>
            <person name="Woo C.Y."/>
        </authorList>
    </citation>
    <scope>NUCLEOTIDE SEQUENCE</scope>
    <source>
        <strain evidence="6">CYS-02</strain>
    </source>
</reference>
<proteinExistence type="predicted"/>
<dbReference type="PANTHER" id="PTHR30055">
    <property type="entry name" value="HTH-TYPE TRANSCRIPTIONAL REGULATOR RUTR"/>
    <property type="match status" value="1"/>
</dbReference>
<dbReference type="EMBL" id="JALGBI010000002">
    <property type="protein sequence ID" value="MCJ0764920.1"/>
    <property type="molecule type" value="Genomic_DNA"/>
</dbReference>
<keyword evidence="2 4" id="KW-0238">DNA-binding</keyword>
<dbReference type="InterPro" id="IPR050109">
    <property type="entry name" value="HTH-type_TetR-like_transc_reg"/>
</dbReference>
<dbReference type="PROSITE" id="PS50977">
    <property type="entry name" value="HTH_TETR_2"/>
    <property type="match status" value="1"/>
</dbReference>